<feature type="region of interest" description="Disordered" evidence="3">
    <location>
        <begin position="761"/>
        <end position="837"/>
    </location>
</feature>
<dbReference type="GO" id="GO:0005524">
    <property type="term" value="F:ATP binding"/>
    <property type="evidence" value="ECO:0007669"/>
    <property type="project" value="InterPro"/>
</dbReference>
<evidence type="ECO:0000259" key="6">
    <source>
        <dbReference type="PROSITE" id="PS50011"/>
    </source>
</evidence>
<dbReference type="Pfam" id="PF00069">
    <property type="entry name" value="Pkinase"/>
    <property type="match status" value="1"/>
</dbReference>
<dbReference type="InterPro" id="IPR011043">
    <property type="entry name" value="Gal_Oxase/kelch_b-propeller"/>
</dbReference>
<dbReference type="InterPro" id="IPR015915">
    <property type="entry name" value="Kelch-typ_b-propeller"/>
</dbReference>
<dbReference type="PANTHER" id="PTHR46093:SF18">
    <property type="entry name" value="FIBRONECTIN TYPE-III DOMAIN-CONTAINING PROTEIN"/>
    <property type="match status" value="1"/>
</dbReference>
<feature type="compositionally biased region" description="Basic and acidic residues" evidence="3">
    <location>
        <begin position="808"/>
        <end position="817"/>
    </location>
</feature>
<dbReference type="GO" id="GO:0004672">
    <property type="term" value="F:protein kinase activity"/>
    <property type="evidence" value="ECO:0007669"/>
    <property type="project" value="InterPro"/>
</dbReference>
<accession>A0AAD5PBP7</accession>
<keyword evidence="2" id="KW-0677">Repeat</keyword>
<feature type="region of interest" description="Disordered" evidence="3">
    <location>
        <begin position="612"/>
        <end position="631"/>
    </location>
</feature>
<dbReference type="Gene3D" id="2.120.10.80">
    <property type="entry name" value="Kelch-type beta propeller"/>
    <property type="match status" value="2"/>
</dbReference>
<sequence length="1180" mass="129477">MFRQHPVVLWWTFLALLNGIVNAQLGDVQTDVQWRAGHAAAFLDPYVILYGGSEDTSKSYNDQVQGSNSVWVWNSHNGSWYNFAHQQDMRPQVYIGATTLPSSGQMIVVAGNTTQGGSSGMLQKFDINNWSWSFPSSSTSSPERTAQFAITTVNNTVYTYGGSSVDSNGYPQANSVQNSLYTLDANSFAWTSGSNGQAITGHSTCYVPSCNCLVVFGGTPTGSGDAATANVVIYDLGTRAWNLQVTVRSTSGAPGARRLHTANCMQDKMIVYGGGTAQPFDSDVWVLDASNYPTFTWERKDMTNKDQGPSTRMGHTAVLDSTNEKIYIYGGWGSSATGDSNMYALDTKAWSWTRIPTTGLNQQNKGDDNDGSNVGTIVGAVVGSVGGILLFGAILFLFWRRRRNQRRQQEDDRSEKTDDAHYYNNHPHYWTQDGQSDNGGGGGYPRSSYDMMDSPTNMNGGMYMNGRKRASKALTGTLSHHDSIMGVRSELGDTDRVMTGVLEELGSPTDSASDQATYSNGTRSFRDSRHASKQLLIPSSELRSAQTPNEVVSQKPNEFSMPASRFAANATGAGIPIEHYNPQSPASITATVGGAGAPLSSSMEVLRSIQTDNTTGATHGDDEENRTRDGRVVVTHATHDGAGRKSQDDDNVESVSFQAQSATGPIRYIPPSSQQFSLATTTTASAATHGNNDGRNVPLTHHQYPSSNMSSVPVARPITPDPEDQSNRGSVQRYQPMGGEGQENIYESVSPLEMLAALGRIENNNNGNNGNHENGTTTTTGDEQRSAVTSSEAAVNTSTPSSSNLTEDTSRDTDHSGSKRPQSSSSPLANNSKELTTEQQNRFTALNPLISMLPRRYQIDRSTPPIIGPMNSVLFVDKTDKDDQHLDVVIKSFGRREAWERECRTLIKLKSSHVAELLEVLTIQDESRTPLPRRSSNADQDNSNDDDYDLSTLEDEPRNDDDDKIKYATVLERLDETLSSAVRRARSEKYSWTREQTRDIARNVVECLAWCHSRGIAFCDLKPSNIMHRKGEQWKLIDFEASRTIGEECVGVITPRYCPPEVARATTYGLEGANGVVATPSVDLWALGCVIFELETKHALFASSIKDETILHFVSHPSPSTPILNNGLRWNEHKELYIPNLERKIPDTRTRQIVKMLLSRDPTKRGNASTLLEHPYFQKH</sequence>
<keyword evidence="1" id="KW-0880">Kelch repeat</keyword>
<evidence type="ECO:0000256" key="5">
    <source>
        <dbReference type="SAM" id="SignalP"/>
    </source>
</evidence>
<dbReference type="PROSITE" id="PS50011">
    <property type="entry name" value="PROTEIN_KINASE_DOM"/>
    <property type="match status" value="1"/>
</dbReference>
<proteinExistence type="predicted"/>
<evidence type="ECO:0000256" key="1">
    <source>
        <dbReference type="ARBA" id="ARBA00022441"/>
    </source>
</evidence>
<keyword evidence="4" id="KW-1133">Transmembrane helix</keyword>
<feature type="region of interest" description="Disordered" evidence="3">
    <location>
        <begin position="928"/>
        <end position="964"/>
    </location>
</feature>
<evidence type="ECO:0000256" key="4">
    <source>
        <dbReference type="SAM" id="Phobius"/>
    </source>
</evidence>
<feature type="compositionally biased region" description="Low complexity" evidence="3">
    <location>
        <begin position="762"/>
        <end position="781"/>
    </location>
</feature>
<keyword evidence="5" id="KW-0732">Signal</keyword>
<dbReference type="InterPro" id="IPR000719">
    <property type="entry name" value="Prot_kinase_dom"/>
</dbReference>
<dbReference type="Gene3D" id="1.10.510.10">
    <property type="entry name" value="Transferase(Phosphotransferase) domain 1"/>
    <property type="match status" value="1"/>
</dbReference>
<keyword evidence="4" id="KW-0472">Membrane</keyword>
<evidence type="ECO:0000313" key="7">
    <source>
        <dbReference type="EMBL" id="KAI9256596.1"/>
    </source>
</evidence>
<comment type="caution">
    <text evidence="7">The sequence shown here is derived from an EMBL/GenBank/DDBJ whole genome shotgun (WGS) entry which is preliminary data.</text>
</comment>
<evidence type="ECO:0000256" key="2">
    <source>
        <dbReference type="ARBA" id="ARBA00022737"/>
    </source>
</evidence>
<feature type="compositionally biased region" description="Polar residues" evidence="3">
    <location>
        <begin position="508"/>
        <end position="523"/>
    </location>
</feature>
<feature type="region of interest" description="Disordered" evidence="3">
    <location>
        <begin position="638"/>
        <end position="743"/>
    </location>
</feature>
<reference evidence="7" key="1">
    <citation type="journal article" date="2022" name="IScience">
        <title>Evolution of zygomycete secretomes and the origins of terrestrial fungal ecologies.</title>
        <authorList>
            <person name="Chang Y."/>
            <person name="Wang Y."/>
            <person name="Mondo S."/>
            <person name="Ahrendt S."/>
            <person name="Andreopoulos W."/>
            <person name="Barry K."/>
            <person name="Beard J."/>
            <person name="Benny G.L."/>
            <person name="Blankenship S."/>
            <person name="Bonito G."/>
            <person name="Cuomo C."/>
            <person name="Desiro A."/>
            <person name="Gervers K.A."/>
            <person name="Hundley H."/>
            <person name="Kuo A."/>
            <person name="LaButti K."/>
            <person name="Lang B.F."/>
            <person name="Lipzen A."/>
            <person name="O'Donnell K."/>
            <person name="Pangilinan J."/>
            <person name="Reynolds N."/>
            <person name="Sandor L."/>
            <person name="Smith M.E."/>
            <person name="Tsang A."/>
            <person name="Grigoriev I.V."/>
            <person name="Stajich J.E."/>
            <person name="Spatafora J.W."/>
        </authorList>
    </citation>
    <scope>NUCLEOTIDE SEQUENCE</scope>
    <source>
        <strain evidence="7">RSA 2281</strain>
    </source>
</reference>
<feature type="region of interest" description="Disordered" evidence="3">
    <location>
        <begin position="405"/>
        <end position="451"/>
    </location>
</feature>
<protein>
    <recommendedName>
        <fullName evidence="6">Protein kinase domain-containing protein</fullName>
    </recommendedName>
</protein>
<feature type="compositionally biased region" description="Polar residues" evidence="3">
    <location>
        <begin position="827"/>
        <end position="837"/>
    </location>
</feature>
<dbReference type="SMART" id="SM00220">
    <property type="entry name" value="S_TKc"/>
    <property type="match status" value="1"/>
</dbReference>
<feature type="compositionally biased region" description="Polar residues" evidence="3">
    <location>
        <begin position="786"/>
        <end position="807"/>
    </location>
</feature>
<feature type="compositionally biased region" description="Polar residues" evidence="3">
    <location>
        <begin position="653"/>
        <end position="663"/>
    </location>
</feature>
<dbReference type="AlphaFoldDB" id="A0AAD5PBP7"/>
<feature type="compositionally biased region" description="Basic and acidic residues" evidence="3">
    <location>
        <begin position="407"/>
        <end position="421"/>
    </location>
</feature>
<dbReference type="Proteomes" id="UP001209540">
    <property type="component" value="Unassembled WGS sequence"/>
</dbReference>
<dbReference type="SUPFAM" id="SSF56112">
    <property type="entry name" value="Protein kinase-like (PK-like)"/>
    <property type="match status" value="1"/>
</dbReference>
<name>A0AAD5PBP7_9FUNG</name>
<feature type="region of interest" description="Disordered" evidence="3">
    <location>
        <begin position="504"/>
        <end position="528"/>
    </location>
</feature>
<gene>
    <name evidence="7" type="ORF">BDA99DRAFT_539654</name>
</gene>
<keyword evidence="8" id="KW-1185">Reference proteome</keyword>
<feature type="signal peptide" evidence="5">
    <location>
        <begin position="1"/>
        <end position="23"/>
    </location>
</feature>
<feature type="domain" description="Protein kinase" evidence="6">
    <location>
        <begin position="859"/>
        <end position="1177"/>
    </location>
</feature>
<dbReference type="EMBL" id="JAIXMP010000021">
    <property type="protein sequence ID" value="KAI9256596.1"/>
    <property type="molecule type" value="Genomic_DNA"/>
</dbReference>
<feature type="chain" id="PRO_5041987442" description="Protein kinase domain-containing protein" evidence="5">
    <location>
        <begin position="24"/>
        <end position="1180"/>
    </location>
</feature>
<dbReference type="PANTHER" id="PTHR46093">
    <property type="entry name" value="ACYL-COA-BINDING DOMAIN-CONTAINING PROTEIN 5"/>
    <property type="match status" value="1"/>
</dbReference>
<reference evidence="7" key="2">
    <citation type="submission" date="2023-02" db="EMBL/GenBank/DDBJ databases">
        <authorList>
            <consortium name="DOE Joint Genome Institute"/>
            <person name="Mondo S.J."/>
            <person name="Chang Y."/>
            <person name="Wang Y."/>
            <person name="Ahrendt S."/>
            <person name="Andreopoulos W."/>
            <person name="Barry K."/>
            <person name="Beard J."/>
            <person name="Benny G.L."/>
            <person name="Blankenship S."/>
            <person name="Bonito G."/>
            <person name="Cuomo C."/>
            <person name="Desiro A."/>
            <person name="Gervers K.A."/>
            <person name="Hundley H."/>
            <person name="Kuo A."/>
            <person name="LaButti K."/>
            <person name="Lang B.F."/>
            <person name="Lipzen A."/>
            <person name="O'Donnell K."/>
            <person name="Pangilinan J."/>
            <person name="Reynolds N."/>
            <person name="Sandor L."/>
            <person name="Smith M.W."/>
            <person name="Tsang A."/>
            <person name="Grigoriev I.V."/>
            <person name="Stajich J.E."/>
            <person name="Spatafora J.W."/>
        </authorList>
    </citation>
    <scope>NUCLEOTIDE SEQUENCE</scope>
    <source>
        <strain evidence="7">RSA 2281</strain>
    </source>
</reference>
<evidence type="ECO:0000313" key="8">
    <source>
        <dbReference type="Proteomes" id="UP001209540"/>
    </source>
</evidence>
<keyword evidence="4" id="KW-0812">Transmembrane</keyword>
<feature type="compositionally biased region" description="Basic and acidic residues" evidence="3">
    <location>
        <begin position="638"/>
        <end position="648"/>
    </location>
</feature>
<feature type="compositionally biased region" description="Acidic residues" evidence="3">
    <location>
        <begin position="942"/>
        <end position="960"/>
    </location>
</feature>
<organism evidence="7 8">
    <name type="scientific">Phascolomyces articulosus</name>
    <dbReference type="NCBI Taxonomy" id="60185"/>
    <lineage>
        <taxon>Eukaryota</taxon>
        <taxon>Fungi</taxon>
        <taxon>Fungi incertae sedis</taxon>
        <taxon>Mucoromycota</taxon>
        <taxon>Mucoromycotina</taxon>
        <taxon>Mucoromycetes</taxon>
        <taxon>Mucorales</taxon>
        <taxon>Lichtheimiaceae</taxon>
        <taxon>Phascolomyces</taxon>
    </lineage>
</organism>
<feature type="compositionally biased region" description="Low complexity" evidence="3">
    <location>
        <begin position="679"/>
        <end position="688"/>
    </location>
</feature>
<dbReference type="Pfam" id="PF24681">
    <property type="entry name" value="Kelch_KLHDC2_KLHL20_DRC7"/>
    <property type="match status" value="1"/>
</dbReference>
<evidence type="ECO:0000256" key="3">
    <source>
        <dbReference type="SAM" id="MobiDB-lite"/>
    </source>
</evidence>
<feature type="transmembrane region" description="Helical" evidence="4">
    <location>
        <begin position="377"/>
        <end position="399"/>
    </location>
</feature>
<dbReference type="InterPro" id="IPR011009">
    <property type="entry name" value="Kinase-like_dom_sf"/>
</dbReference>
<dbReference type="SUPFAM" id="SSF50965">
    <property type="entry name" value="Galactose oxidase, central domain"/>
    <property type="match status" value="1"/>
</dbReference>